<dbReference type="Gene3D" id="1.10.530.10">
    <property type="match status" value="1"/>
</dbReference>
<accession>A8ZR93</accession>
<keyword evidence="4" id="KW-0614">Plasmid</keyword>
<dbReference type="PANTHER" id="PTHR37423">
    <property type="entry name" value="SOLUBLE LYTIC MUREIN TRANSGLYCOSYLASE-RELATED"/>
    <property type="match status" value="1"/>
</dbReference>
<feature type="region of interest" description="Disordered" evidence="1">
    <location>
        <begin position="207"/>
        <end position="226"/>
    </location>
</feature>
<dbReference type="Proteomes" id="UP000002431">
    <property type="component" value="Plasmid pDGEO02"/>
</dbReference>
<organism evidence="4 5">
    <name type="scientific">Deinococcus geothermalis (strain DSM 11300 / CIP 105573 / AG-3a)</name>
    <dbReference type="NCBI Taxonomy" id="319795"/>
    <lineage>
        <taxon>Bacteria</taxon>
        <taxon>Thermotogati</taxon>
        <taxon>Deinococcota</taxon>
        <taxon>Deinococci</taxon>
        <taxon>Deinococcales</taxon>
        <taxon>Deinococcaceae</taxon>
        <taxon>Deinococcus</taxon>
    </lineage>
</organism>
<evidence type="ECO:0000313" key="5">
    <source>
        <dbReference type="Proteomes" id="UP000002431"/>
    </source>
</evidence>
<dbReference type="CDD" id="cd00254">
    <property type="entry name" value="LT-like"/>
    <property type="match status" value="1"/>
</dbReference>
<feature type="signal peptide" evidence="2">
    <location>
        <begin position="1"/>
        <end position="18"/>
    </location>
</feature>
<protein>
    <submittedName>
        <fullName evidence="4">Lytic transglycosylase catalytic</fullName>
    </submittedName>
</protein>
<dbReference type="HOGENOM" id="CLU_992968_0_0_0"/>
<dbReference type="PANTHER" id="PTHR37423:SF2">
    <property type="entry name" value="MEMBRANE-BOUND LYTIC MUREIN TRANSGLYCOSYLASE C"/>
    <property type="match status" value="1"/>
</dbReference>
<dbReference type="AlphaFoldDB" id="A8ZR93"/>
<feature type="region of interest" description="Disordered" evidence="1">
    <location>
        <begin position="152"/>
        <end position="187"/>
    </location>
</feature>
<dbReference type="EMBL" id="CP000856">
    <property type="protein sequence ID" value="ABW35002.1"/>
    <property type="molecule type" value="Genomic_DNA"/>
</dbReference>
<dbReference type="CAZy" id="GH23">
    <property type="family name" value="Glycoside Hydrolase Family 23"/>
</dbReference>
<reference evidence="4" key="1">
    <citation type="submission" date="2007-10" db="EMBL/GenBank/DDBJ databases">
        <title>Complete sequence of Plasmid2 pDGEO02 of Deinococcus geothermalis DSM 11300.</title>
        <authorList>
            <consortium name="US DOE Joint Genome Institute"/>
            <person name="Copeland A."/>
            <person name="Lucas S."/>
            <person name="Lapidus A."/>
            <person name="Barry K."/>
            <person name="Detter J.C."/>
            <person name="Glavina del Rio T."/>
            <person name="Hammon N."/>
            <person name="Israni S."/>
            <person name="Dalin E."/>
            <person name="Tice H."/>
            <person name="Pitluck S."/>
            <person name="Brettin T."/>
            <person name="Bruce D."/>
            <person name="Han C."/>
            <person name="Tapia R."/>
            <person name="Saunders E."/>
            <person name="Gilna P."/>
            <person name="Schmutz J."/>
            <person name="Larimer F."/>
            <person name="Land M."/>
            <person name="Hauser L."/>
            <person name="Kyrpides N."/>
            <person name="Kim E."/>
            <person name="Daly M.J."/>
            <person name="Fredrickson J.K."/>
            <person name="Makarova K.S."/>
            <person name="Gaidamakova E.K."/>
            <person name="Zhai M."/>
            <person name="Richardson P."/>
        </authorList>
    </citation>
    <scope>NUCLEOTIDE SEQUENCE [LARGE SCALE GENOMIC DNA]</scope>
    <source>
        <strain evidence="4">DSM 11300</strain>
        <plasmid evidence="4">pDGEO02</plasmid>
    </source>
</reference>
<feature type="domain" description="Transglycosylase SLT" evidence="3">
    <location>
        <begin position="32"/>
        <end position="132"/>
    </location>
</feature>
<evidence type="ECO:0000256" key="1">
    <source>
        <dbReference type="SAM" id="MobiDB-lite"/>
    </source>
</evidence>
<dbReference type="InterPro" id="IPR023346">
    <property type="entry name" value="Lysozyme-like_dom_sf"/>
</dbReference>
<proteinExistence type="predicted"/>
<evidence type="ECO:0000256" key="2">
    <source>
        <dbReference type="SAM" id="SignalP"/>
    </source>
</evidence>
<feature type="region of interest" description="Disordered" evidence="1">
    <location>
        <begin position="240"/>
        <end position="280"/>
    </location>
</feature>
<sequence length="280" mass="28684">MKVAALGGMLALGGAAHAACTPDQTTRLLVERTAATHGLPPFLLTALVLRESGFCPDAVSRTGAIGYGQLMPATARGLGVNPHDPQQNLWGAAKYLRQQWDTFKNWRLALAAYNAGPSAVIRYGGIPPYQETQAYVRNVLGTYTTLSRRGQARLPALAPAPSRPSPRPTAASVGPVQPPARPAASDVRAAPTAIVAFSRPGVGVSIGGGSATPDAPAATPPSVAPEAATPGLLLVRGPTFPTTLPASASSWGEQASPPPLSMLVYRASPPSPAGLADARP</sequence>
<dbReference type="InterPro" id="IPR008258">
    <property type="entry name" value="Transglycosylase_SLT_dom_1"/>
</dbReference>
<keyword evidence="5" id="KW-1185">Reference proteome</keyword>
<dbReference type="Pfam" id="PF01464">
    <property type="entry name" value="SLT"/>
    <property type="match status" value="1"/>
</dbReference>
<name>A8ZR93_DEIGD</name>
<geneLocation type="plasmid" evidence="4 5">
    <name>pDGEO02</name>
</geneLocation>
<feature type="chain" id="PRO_5002734637" evidence="2">
    <location>
        <begin position="19"/>
        <end position="280"/>
    </location>
</feature>
<dbReference type="SUPFAM" id="SSF53955">
    <property type="entry name" value="Lysozyme-like"/>
    <property type="match status" value="1"/>
</dbReference>
<dbReference type="RefSeq" id="WP_012173380.1">
    <property type="nucleotide sequence ID" value="NC_009939.1"/>
</dbReference>
<evidence type="ECO:0000313" key="4">
    <source>
        <dbReference type="EMBL" id="ABW35002.1"/>
    </source>
</evidence>
<dbReference type="KEGG" id="dge:Dgeo_2959"/>
<evidence type="ECO:0000259" key="3">
    <source>
        <dbReference type="Pfam" id="PF01464"/>
    </source>
</evidence>
<gene>
    <name evidence="4" type="ORF">Dgeo_2959</name>
</gene>
<keyword evidence="2" id="KW-0732">Signal</keyword>
<feature type="compositionally biased region" description="Polar residues" evidence="1">
    <location>
        <begin position="240"/>
        <end position="253"/>
    </location>
</feature>